<accession>A0A0U3CKY7</accession>
<protein>
    <submittedName>
        <fullName evidence="1">Uncharacterized protein</fullName>
    </submittedName>
</protein>
<evidence type="ECO:0000313" key="2">
    <source>
        <dbReference type="Proteomes" id="UP000221324"/>
    </source>
</evidence>
<sequence length="138" mass="15227">MAGIVIPSAANEEIIMFKQFTDLDFSASTAIQTDEKESVAIENIARKIYNKQEKAVRAALTAYYGVSDAMECVNRVTRVVDHSGVSRFVDKDTGETIIQLNNPSMRTELGNIALWGVANYSITVNSCVADRVKEALYE</sequence>
<gene>
    <name evidence="1" type="ORF">JMPW1_074</name>
</gene>
<organism evidence="1 2">
    <name type="scientific">Escherichia phage JMPW1</name>
    <dbReference type="NCBI Taxonomy" id="1772219"/>
    <lineage>
        <taxon>Viruses</taxon>
        <taxon>Duplodnaviria</taxon>
        <taxon>Heunggongvirae</taxon>
        <taxon>Uroviricota</taxon>
        <taxon>Caudoviricetes</taxon>
        <taxon>Drexlerviridae</taxon>
        <taxon>Tunavirinae</taxon>
        <taxon>Tunavirus</taxon>
        <taxon>Tunavirus JMPW1</taxon>
    </lineage>
</organism>
<dbReference type="Proteomes" id="UP000221324">
    <property type="component" value="Segment"/>
</dbReference>
<evidence type="ECO:0000313" key="1">
    <source>
        <dbReference type="EMBL" id="ALT58278.1"/>
    </source>
</evidence>
<reference evidence="1 2" key="1">
    <citation type="submission" date="2015-11" db="EMBL/GenBank/DDBJ databases">
        <title>Genomic identification of Escherichia phage JMPW1.</title>
        <authorList>
            <person name="Wang J."/>
            <person name="Lu S."/>
            <person name="Shen M."/>
            <person name="Zhu H."/>
            <person name="Le S."/>
            <person name="Li G."/>
            <person name="Tan Y."/>
            <person name="Zhao X."/>
            <person name="Shen W."/>
            <person name="Guo K."/>
            <person name="Yang Y."/>
            <person name="Li S."/>
            <person name="Li M."/>
            <person name="Zhu J."/>
            <person name="Rao X."/>
            <person name="Hu F."/>
        </authorList>
    </citation>
    <scope>NUCLEOTIDE SEQUENCE [LARGE SCALE GENOMIC DNA]</scope>
</reference>
<keyword evidence="2" id="KW-1185">Reference proteome</keyword>
<dbReference type="EMBL" id="KU194206">
    <property type="protein sequence ID" value="ALT58278.1"/>
    <property type="molecule type" value="Genomic_DNA"/>
</dbReference>
<proteinExistence type="predicted"/>
<name>A0A0U3CKY7_9CAUD</name>
<dbReference type="OrthoDB" id="15537at10239"/>